<dbReference type="EMBL" id="CP000859">
    <property type="protein sequence ID" value="ABW68063.1"/>
    <property type="molecule type" value="Genomic_DNA"/>
</dbReference>
<evidence type="ECO:0000256" key="1">
    <source>
        <dbReference type="ARBA" id="ARBA00023125"/>
    </source>
</evidence>
<dbReference type="InterPro" id="IPR000944">
    <property type="entry name" value="Tscrpt_reg_Rrf2"/>
</dbReference>
<dbReference type="PANTHER" id="PTHR33221">
    <property type="entry name" value="WINGED HELIX-TURN-HELIX TRANSCRIPTIONAL REGULATOR, RRF2 FAMILY"/>
    <property type="match status" value="1"/>
</dbReference>
<dbReference type="KEGG" id="dol:Dole_2259"/>
<gene>
    <name evidence="2" type="ordered locus">Dole_2259</name>
</gene>
<dbReference type="PANTHER" id="PTHR33221:SF5">
    <property type="entry name" value="HTH-TYPE TRANSCRIPTIONAL REGULATOR ISCR"/>
    <property type="match status" value="1"/>
</dbReference>
<accession>A8ZUX3</accession>
<dbReference type="RefSeq" id="WP_012175675.1">
    <property type="nucleotide sequence ID" value="NC_009943.1"/>
</dbReference>
<sequence length="154" mass="17098">MRLTTKSRYGTRLILDLALYGKEEPVRLSEVSKRQGISLKYLEKLIRRMRRAGLVESSRGPYGGYKLAKAPEDISVGDIVRVMEGGTSITDCSERESVCGVCNRAGECLSRHIWVETSKAMFNALDEFRIGDLIENSTTILKSSKDSPTPSPPV</sequence>
<dbReference type="Gene3D" id="1.10.10.10">
    <property type="entry name" value="Winged helix-like DNA-binding domain superfamily/Winged helix DNA-binding domain"/>
    <property type="match status" value="1"/>
</dbReference>
<protein>
    <submittedName>
        <fullName evidence="2">Transcriptional regulator, BadM/Rrf2 family</fullName>
    </submittedName>
</protein>
<dbReference type="NCBIfam" id="TIGR00738">
    <property type="entry name" value="rrf2_super"/>
    <property type="match status" value="1"/>
</dbReference>
<dbReference type="OrthoDB" id="9800519at2"/>
<keyword evidence="3" id="KW-1185">Reference proteome</keyword>
<dbReference type="eggNOG" id="COG1959">
    <property type="taxonomic scope" value="Bacteria"/>
</dbReference>
<name>A8ZUX3_DESOH</name>
<evidence type="ECO:0000313" key="2">
    <source>
        <dbReference type="EMBL" id="ABW68063.1"/>
    </source>
</evidence>
<dbReference type="GO" id="GO:0005829">
    <property type="term" value="C:cytosol"/>
    <property type="evidence" value="ECO:0007669"/>
    <property type="project" value="TreeGrafter"/>
</dbReference>
<dbReference type="HOGENOM" id="CLU_107144_0_1_7"/>
<proteinExistence type="predicted"/>
<dbReference type="PROSITE" id="PS51197">
    <property type="entry name" value="HTH_RRF2_2"/>
    <property type="match status" value="1"/>
</dbReference>
<dbReference type="SUPFAM" id="SSF46785">
    <property type="entry name" value="Winged helix' DNA-binding domain"/>
    <property type="match status" value="1"/>
</dbReference>
<dbReference type="GO" id="GO:0003677">
    <property type="term" value="F:DNA binding"/>
    <property type="evidence" value="ECO:0007669"/>
    <property type="project" value="UniProtKB-KW"/>
</dbReference>
<dbReference type="STRING" id="96561.Dole_2259"/>
<dbReference type="GO" id="GO:0003700">
    <property type="term" value="F:DNA-binding transcription factor activity"/>
    <property type="evidence" value="ECO:0007669"/>
    <property type="project" value="TreeGrafter"/>
</dbReference>
<organism evidence="2 3">
    <name type="scientific">Desulfosudis oleivorans (strain DSM 6200 / JCM 39069 / Hxd3)</name>
    <name type="common">Desulfococcus oleovorans</name>
    <dbReference type="NCBI Taxonomy" id="96561"/>
    <lineage>
        <taxon>Bacteria</taxon>
        <taxon>Pseudomonadati</taxon>
        <taxon>Thermodesulfobacteriota</taxon>
        <taxon>Desulfobacteria</taxon>
        <taxon>Desulfobacterales</taxon>
        <taxon>Desulfosudaceae</taxon>
        <taxon>Desulfosudis</taxon>
    </lineage>
</organism>
<dbReference type="InterPro" id="IPR036390">
    <property type="entry name" value="WH_DNA-bd_sf"/>
</dbReference>
<keyword evidence="1" id="KW-0238">DNA-binding</keyword>
<dbReference type="Pfam" id="PF02082">
    <property type="entry name" value="Rrf2"/>
    <property type="match status" value="1"/>
</dbReference>
<dbReference type="InterPro" id="IPR036388">
    <property type="entry name" value="WH-like_DNA-bd_sf"/>
</dbReference>
<dbReference type="AlphaFoldDB" id="A8ZUX3"/>
<reference evidence="2 3" key="1">
    <citation type="submission" date="2007-10" db="EMBL/GenBank/DDBJ databases">
        <title>Complete sequence of Desulfococcus oleovorans Hxd3.</title>
        <authorList>
            <consortium name="US DOE Joint Genome Institute"/>
            <person name="Copeland A."/>
            <person name="Lucas S."/>
            <person name="Lapidus A."/>
            <person name="Barry K."/>
            <person name="Glavina del Rio T."/>
            <person name="Dalin E."/>
            <person name="Tice H."/>
            <person name="Pitluck S."/>
            <person name="Kiss H."/>
            <person name="Brettin T."/>
            <person name="Bruce D."/>
            <person name="Detter J.C."/>
            <person name="Han C."/>
            <person name="Schmutz J."/>
            <person name="Larimer F."/>
            <person name="Land M."/>
            <person name="Hauser L."/>
            <person name="Kyrpides N."/>
            <person name="Kim E."/>
            <person name="Wawrik B."/>
            <person name="Richardson P."/>
        </authorList>
    </citation>
    <scope>NUCLEOTIDE SEQUENCE [LARGE SCALE GENOMIC DNA]</scope>
    <source>
        <strain evidence="3">DSM 6200 / JCM 39069 / Hxd3</strain>
    </source>
</reference>
<evidence type="ECO:0000313" key="3">
    <source>
        <dbReference type="Proteomes" id="UP000008561"/>
    </source>
</evidence>
<dbReference type="Proteomes" id="UP000008561">
    <property type="component" value="Chromosome"/>
</dbReference>